<dbReference type="Gene3D" id="3.20.20.140">
    <property type="entry name" value="Metal-dependent hydrolases"/>
    <property type="match status" value="1"/>
</dbReference>
<evidence type="ECO:0000259" key="6">
    <source>
        <dbReference type="Pfam" id="PF12890"/>
    </source>
</evidence>
<feature type="binding site" evidence="4">
    <location>
        <position position="175"/>
    </location>
    <ligand>
        <name>Zn(2+)</name>
        <dbReference type="ChEBI" id="CHEBI:29105"/>
        <label>2</label>
    </ligand>
</feature>
<comment type="caution">
    <text evidence="4">Lacks conserved residue(s) required for the propagation of feature annotation.</text>
</comment>
<dbReference type="EMBL" id="JAGVSJ010000013">
    <property type="protein sequence ID" value="MBX8632074.1"/>
    <property type="molecule type" value="Genomic_DNA"/>
</dbReference>
<dbReference type="InterPro" id="IPR050138">
    <property type="entry name" value="DHOase/Allantoinase_Hydrolase"/>
</dbReference>
<dbReference type="InterPro" id="IPR032466">
    <property type="entry name" value="Metal_Hydrolase"/>
</dbReference>
<dbReference type="PROSITE" id="PS00482">
    <property type="entry name" value="DIHYDROOROTASE_1"/>
    <property type="match status" value="1"/>
</dbReference>
<dbReference type="GO" id="GO:0006145">
    <property type="term" value="P:purine nucleobase catabolic process"/>
    <property type="evidence" value="ECO:0007669"/>
    <property type="project" value="TreeGrafter"/>
</dbReference>
<feature type="binding site" evidence="4">
    <location>
        <position position="140"/>
    </location>
    <ligand>
        <name>Zn(2+)</name>
        <dbReference type="ChEBI" id="CHEBI:29105"/>
        <label>2</label>
    </ligand>
</feature>
<dbReference type="PANTHER" id="PTHR43668:SF2">
    <property type="entry name" value="ALLANTOINASE"/>
    <property type="match status" value="1"/>
</dbReference>
<evidence type="ECO:0000256" key="3">
    <source>
        <dbReference type="ARBA" id="ARBA00022975"/>
    </source>
</evidence>
<feature type="binding site" evidence="4">
    <location>
        <position position="91"/>
    </location>
    <ligand>
        <name>substrate</name>
    </ligand>
</feature>
<proteinExistence type="inferred from homology"/>
<evidence type="ECO:0000256" key="4">
    <source>
        <dbReference type="HAMAP-Rule" id="MF_00220"/>
    </source>
</evidence>
<dbReference type="SUPFAM" id="SSF51338">
    <property type="entry name" value="Composite domain of metallo-dependent hydrolases"/>
    <property type="match status" value="1"/>
</dbReference>
<dbReference type="NCBIfam" id="TIGR00857">
    <property type="entry name" value="pyrC_multi"/>
    <property type="match status" value="1"/>
</dbReference>
<protein>
    <recommendedName>
        <fullName evidence="4">Dihydroorotase</fullName>
        <shortName evidence="4">DHOase</shortName>
        <ecNumber evidence="4">3.5.2.3</ecNumber>
    </recommendedName>
</protein>
<feature type="binding site" evidence="4">
    <location>
        <position position="140"/>
    </location>
    <ligand>
        <name>Zn(2+)</name>
        <dbReference type="ChEBI" id="CHEBI:29105"/>
        <label>1</label>
    </ligand>
</feature>
<dbReference type="GO" id="GO:0004038">
    <property type="term" value="F:allantoinase activity"/>
    <property type="evidence" value="ECO:0007669"/>
    <property type="project" value="TreeGrafter"/>
</dbReference>
<feature type="active site" evidence="4">
    <location>
        <position position="291"/>
    </location>
</feature>
<evidence type="ECO:0000313" key="8">
    <source>
        <dbReference type="EMBL" id="MBX8644932.1"/>
    </source>
</evidence>
<accession>A0A8J7YUV5</accession>
<evidence type="ECO:0000313" key="7">
    <source>
        <dbReference type="EMBL" id="MBX8632074.1"/>
    </source>
</evidence>
<keyword evidence="1 4" id="KW-0479">Metal-binding</keyword>
<comment type="catalytic activity">
    <reaction evidence="4">
        <text>(S)-dihydroorotate + H2O = N-carbamoyl-L-aspartate + H(+)</text>
        <dbReference type="Rhea" id="RHEA:24296"/>
        <dbReference type="ChEBI" id="CHEBI:15377"/>
        <dbReference type="ChEBI" id="CHEBI:15378"/>
        <dbReference type="ChEBI" id="CHEBI:30864"/>
        <dbReference type="ChEBI" id="CHEBI:32814"/>
        <dbReference type="EC" id="3.5.2.3"/>
    </reaction>
</comment>
<keyword evidence="4" id="KW-0862">Zinc</keyword>
<evidence type="ECO:0000313" key="9">
    <source>
        <dbReference type="Proteomes" id="UP000750197"/>
    </source>
</evidence>
<dbReference type="Proteomes" id="UP000750197">
    <property type="component" value="Unassembled WGS sequence"/>
</dbReference>
<dbReference type="CDD" id="cd01318">
    <property type="entry name" value="DHOase_IIb"/>
    <property type="match status" value="1"/>
</dbReference>
<feature type="binding site" evidence="4">
    <location>
        <position position="225"/>
    </location>
    <ligand>
        <name>Zn(2+)</name>
        <dbReference type="ChEBI" id="CHEBI:29105"/>
        <label>2</label>
    </ligand>
</feature>
<dbReference type="EMBL" id="JAHEAC010000127">
    <property type="protein sequence ID" value="MBX8644932.1"/>
    <property type="molecule type" value="Genomic_DNA"/>
</dbReference>
<dbReference type="InterPro" id="IPR004722">
    <property type="entry name" value="DHOase"/>
</dbReference>
<name>A0A8J7YUV5_9ARCH</name>
<organism evidence="8 9">
    <name type="scientific">Candidatus Sysuiplasma superficiale</name>
    <dbReference type="NCBI Taxonomy" id="2823368"/>
    <lineage>
        <taxon>Archaea</taxon>
        <taxon>Methanobacteriati</taxon>
        <taxon>Thermoplasmatota</taxon>
        <taxon>Thermoplasmata</taxon>
        <taxon>Candidatus Sysuiplasmatales</taxon>
        <taxon>Candidatus Sysuiplasmataceae</taxon>
        <taxon>Candidatus Sysuiplasma</taxon>
    </lineage>
</organism>
<reference evidence="8" key="1">
    <citation type="submission" date="2021-05" db="EMBL/GenBank/DDBJ databases">
        <title>Genomic insights into ecological role and evolution of a novel Thermoplasmata order Candidatus Sysuiplasmatales.</title>
        <authorList>
            <person name="Yuan Y."/>
        </authorList>
    </citation>
    <scope>NUCLEOTIDE SEQUENCE</scope>
    <source>
        <strain evidence="8">TUT19-bin139</strain>
        <strain evidence="7">YP2-bin.285</strain>
    </source>
</reference>
<comment type="similarity">
    <text evidence="4">Belongs to the metallo-dependent hydrolases superfamily. DHOase family. Class I DHOase subfamily.</text>
</comment>
<comment type="cofactor">
    <cofactor evidence="4">
        <name>Zn(2+)</name>
        <dbReference type="ChEBI" id="CHEBI:29105"/>
    </cofactor>
    <text evidence="4">Binds 2 Zn(2+) ions per subunit.</text>
</comment>
<dbReference type="GO" id="GO:0008270">
    <property type="term" value="F:zinc ion binding"/>
    <property type="evidence" value="ECO:0007669"/>
    <property type="project" value="UniProtKB-UniRule"/>
</dbReference>
<dbReference type="GO" id="GO:0044205">
    <property type="term" value="P:'de novo' UMP biosynthetic process"/>
    <property type="evidence" value="ECO:0007669"/>
    <property type="project" value="UniProtKB-UniRule"/>
</dbReference>
<dbReference type="Proteomes" id="UP000716004">
    <property type="component" value="Unassembled WGS sequence"/>
</dbReference>
<dbReference type="Gene3D" id="2.30.40.10">
    <property type="entry name" value="Urease, subunit C, domain 1"/>
    <property type="match status" value="1"/>
</dbReference>
<dbReference type="InterPro" id="IPR024403">
    <property type="entry name" value="DHOase_cat"/>
</dbReference>
<dbReference type="UniPathway" id="UPA00070">
    <property type="reaction ID" value="UER00117"/>
</dbReference>
<dbReference type="GO" id="GO:0004151">
    <property type="term" value="F:dihydroorotase activity"/>
    <property type="evidence" value="ECO:0007669"/>
    <property type="project" value="UniProtKB-UniRule"/>
</dbReference>
<keyword evidence="3 4" id="KW-0665">Pyrimidine biosynthesis</keyword>
<dbReference type="InterPro" id="IPR006680">
    <property type="entry name" value="Amidohydro-rel"/>
</dbReference>
<evidence type="ECO:0000259" key="5">
    <source>
        <dbReference type="Pfam" id="PF01979"/>
    </source>
</evidence>
<feature type="binding site" evidence="4">
    <location>
        <position position="291"/>
    </location>
    <ligand>
        <name>Zn(2+)</name>
        <dbReference type="ChEBI" id="CHEBI:29105"/>
        <label>1</label>
    </ligand>
</feature>
<dbReference type="InterPro" id="IPR011059">
    <property type="entry name" value="Metal-dep_hydrolase_composite"/>
</dbReference>
<dbReference type="GO" id="GO:0005737">
    <property type="term" value="C:cytoplasm"/>
    <property type="evidence" value="ECO:0007669"/>
    <property type="project" value="TreeGrafter"/>
</dbReference>
<dbReference type="InterPro" id="IPR002195">
    <property type="entry name" value="Dihydroorotase_CS"/>
</dbReference>
<evidence type="ECO:0000256" key="2">
    <source>
        <dbReference type="ARBA" id="ARBA00022801"/>
    </source>
</evidence>
<feature type="domain" description="Amidohydrolase-related" evidence="5">
    <location>
        <begin position="265"/>
        <end position="370"/>
    </location>
</feature>
<feature type="binding site" evidence="4">
    <location>
        <position position="295"/>
    </location>
    <ligand>
        <name>substrate</name>
    </ligand>
</feature>
<gene>
    <name evidence="4 8" type="primary">pyrC</name>
    <name evidence="7" type="ORF">J9259_06110</name>
    <name evidence="8" type="ORF">KIY12_09480</name>
</gene>
<feature type="binding site" evidence="4">
    <location>
        <position position="59"/>
    </location>
    <ligand>
        <name>Zn(2+)</name>
        <dbReference type="ChEBI" id="CHEBI:29105"/>
        <label>1</label>
    </ligand>
</feature>
<comment type="caution">
    <text evidence="8">The sequence shown here is derived from an EMBL/GenBank/DDBJ whole genome shotgun (WGS) entry which is preliminary data.</text>
</comment>
<comment type="pathway">
    <text evidence="4">Pyrimidine metabolism; UMP biosynthesis via de novo pathway; (S)-dihydroorotate from bicarbonate: step 3/3.</text>
</comment>
<feature type="modified residue" description="N6-carboxylysine" evidence="4">
    <location>
        <position position="140"/>
    </location>
</feature>
<dbReference type="SUPFAM" id="SSF51556">
    <property type="entry name" value="Metallo-dependent hydrolases"/>
    <property type="match status" value="1"/>
</dbReference>
<feature type="binding site" evidence="4">
    <location>
        <position position="57"/>
    </location>
    <ligand>
        <name>Zn(2+)</name>
        <dbReference type="ChEBI" id="CHEBI:29105"/>
        <label>1</label>
    </ligand>
</feature>
<evidence type="ECO:0000256" key="1">
    <source>
        <dbReference type="ARBA" id="ARBA00022723"/>
    </source>
</evidence>
<feature type="binding site" evidence="4">
    <location>
        <begin position="59"/>
        <end position="61"/>
    </location>
    <ligand>
        <name>substrate</name>
    </ligand>
</feature>
<sequence>MKPDLAIDGTFYIDGMLVRTSVGIKDGIIISVRKGIDASERVSFDNSIILPGAVDLHVHFREPGLTQKEDITSGSISAAFGGVTCVGEMPNTVPPATTPDRVERKIELFRSKSYVDFIIYAGLMEGVRIGPLSSVAAAFKMYMGSTTGDLLCDDPDVQWDLIRRSAEAGKVVIVHAEEESRRNRISERNLRDHYRARPPACEIEAVRRLAVYSEREPKPRIHVAHTTVREAVDLNHPQNMTFEVTPHHLLLDYDMHLGSRGKVNPPLRRREDRTSLLRLLESGMIQTVGSDHSPHTLEEKGDEFDYAPSGLPGVETLLPLLLNMVANEELSMQAFVRAACEKPAQLLGLRKGRIAAGYDADFAVVNMKKSVQINADKLHYKCRWSPFEGMYGIFPDSVFLRGEEVIRNGALVGKPRGRNASA</sequence>
<dbReference type="Pfam" id="PF01979">
    <property type="entry name" value="Amidohydro_1"/>
    <property type="match status" value="1"/>
</dbReference>
<comment type="function">
    <text evidence="4">Catalyzes the reversible cyclization of carbamoyl aspartate to dihydroorotate.</text>
</comment>
<dbReference type="HAMAP" id="MF_00220_A">
    <property type="entry name" value="PyrC_classI_A"/>
    <property type="match status" value="1"/>
</dbReference>
<dbReference type="AlphaFoldDB" id="A0A8J7YUV5"/>
<keyword evidence="2 4" id="KW-0378">Hydrolase</keyword>
<dbReference type="PANTHER" id="PTHR43668">
    <property type="entry name" value="ALLANTOINASE"/>
    <property type="match status" value="1"/>
</dbReference>
<dbReference type="EC" id="3.5.2.3" evidence="4"/>
<dbReference type="Pfam" id="PF12890">
    <property type="entry name" value="DHOase"/>
    <property type="match status" value="1"/>
</dbReference>
<feature type="domain" description="Dihydroorotase catalytic" evidence="6">
    <location>
        <begin position="48"/>
        <end position="130"/>
    </location>
</feature>